<organism evidence="1 2">
    <name type="scientific">Haloarcula pellucida</name>
    <dbReference type="NCBI Taxonomy" id="1427151"/>
    <lineage>
        <taxon>Archaea</taxon>
        <taxon>Methanobacteriati</taxon>
        <taxon>Methanobacteriota</taxon>
        <taxon>Stenosarchaea group</taxon>
        <taxon>Halobacteria</taxon>
        <taxon>Halobacteriales</taxon>
        <taxon>Haloarculaceae</taxon>
        <taxon>Haloarcula</taxon>
    </lineage>
</organism>
<name>A0A830GQ59_9EURY</name>
<protein>
    <submittedName>
        <fullName evidence="1">Uncharacterized protein</fullName>
    </submittedName>
</protein>
<evidence type="ECO:0000313" key="2">
    <source>
        <dbReference type="Proteomes" id="UP000605784"/>
    </source>
</evidence>
<comment type="caution">
    <text evidence="1">The sequence shown here is derived from an EMBL/GenBank/DDBJ whole genome shotgun (WGS) entry which is preliminary data.</text>
</comment>
<gene>
    <name evidence="1" type="ORF">GCM10009030_32090</name>
</gene>
<keyword evidence="2" id="KW-1185">Reference proteome</keyword>
<proteinExistence type="predicted"/>
<dbReference type="Proteomes" id="UP000605784">
    <property type="component" value="Unassembled WGS sequence"/>
</dbReference>
<dbReference type="EMBL" id="BMOU01000005">
    <property type="protein sequence ID" value="GGN99940.1"/>
    <property type="molecule type" value="Genomic_DNA"/>
</dbReference>
<dbReference type="RefSeq" id="WP_189000321.1">
    <property type="nucleotide sequence ID" value="NZ_BMOU01000005.1"/>
</dbReference>
<evidence type="ECO:0000313" key="1">
    <source>
        <dbReference type="EMBL" id="GGN99940.1"/>
    </source>
</evidence>
<reference evidence="1" key="2">
    <citation type="submission" date="2020-09" db="EMBL/GenBank/DDBJ databases">
        <authorList>
            <person name="Sun Q."/>
            <person name="Ohkuma M."/>
        </authorList>
    </citation>
    <scope>NUCLEOTIDE SEQUENCE</scope>
    <source>
        <strain evidence="1">JCM 17820</strain>
    </source>
</reference>
<accession>A0A830GQ59</accession>
<dbReference type="AlphaFoldDB" id="A0A830GQ59"/>
<reference evidence="1" key="1">
    <citation type="journal article" date="2014" name="Int. J. Syst. Evol. Microbiol.">
        <title>Complete genome sequence of Corynebacterium casei LMG S-19264T (=DSM 44701T), isolated from a smear-ripened cheese.</title>
        <authorList>
            <consortium name="US DOE Joint Genome Institute (JGI-PGF)"/>
            <person name="Walter F."/>
            <person name="Albersmeier A."/>
            <person name="Kalinowski J."/>
            <person name="Ruckert C."/>
        </authorList>
    </citation>
    <scope>NUCLEOTIDE SEQUENCE</scope>
    <source>
        <strain evidence="1">JCM 17820</strain>
    </source>
</reference>
<sequence>MDDTEPNVVGVVRVVRAAAEDPWGCGGIALRDGESAADDPSIVAVWASPAHGVAIGRGASPSRPPDPTTTLDVSLPVTLELTLTGRRCVGRYSTDGTTWHRIAPSLTVPDSFRPTLVPFTATSSGTVRIEPLSLSHQRPTGGSMTTTLG</sequence>